<feature type="transmembrane region" description="Helical" evidence="1">
    <location>
        <begin position="53"/>
        <end position="70"/>
    </location>
</feature>
<evidence type="ECO:0000313" key="3">
    <source>
        <dbReference type="EMBL" id="OHU92071.1"/>
    </source>
</evidence>
<name>A0A1S1MWF0_9GAMM</name>
<evidence type="ECO:0000259" key="2">
    <source>
        <dbReference type="Pfam" id="PF14317"/>
    </source>
</evidence>
<dbReference type="AlphaFoldDB" id="A0A1S1MWF0"/>
<feature type="domain" description="YcxB-like C-terminal" evidence="2">
    <location>
        <begin position="94"/>
        <end position="149"/>
    </location>
</feature>
<dbReference type="EMBL" id="MKJU01000022">
    <property type="protein sequence ID" value="OHU92071.1"/>
    <property type="molecule type" value="Genomic_DNA"/>
</dbReference>
<accession>A0A1S1MWF0</accession>
<reference evidence="3 4" key="1">
    <citation type="submission" date="2016-09" db="EMBL/GenBank/DDBJ databases">
        <title>Pseudoalteromonas amylolytica sp. nov., isolated from the surface seawater.</title>
        <authorList>
            <person name="Wu Y.-H."/>
            <person name="Cheng H."/>
            <person name="Jin X.-B."/>
            <person name="Wang C.-S."/>
            <person name="Xu X.-W."/>
        </authorList>
    </citation>
    <scope>NUCLEOTIDE SEQUENCE [LARGE SCALE GENOMIC DNA]</scope>
    <source>
        <strain evidence="3 4">JW1</strain>
    </source>
</reference>
<feature type="transmembrane region" description="Helical" evidence="1">
    <location>
        <begin position="31"/>
        <end position="47"/>
    </location>
</feature>
<dbReference type="RefSeq" id="WP_070983873.1">
    <property type="nucleotide sequence ID" value="NZ_MKJU01000022.1"/>
</dbReference>
<evidence type="ECO:0000256" key="1">
    <source>
        <dbReference type="SAM" id="Phobius"/>
    </source>
</evidence>
<dbReference type="Proteomes" id="UP000179786">
    <property type="component" value="Unassembled WGS sequence"/>
</dbReference>
<comment type="caution">
    <text evidence="3">The sequence shown here is derived from an EMBL/GenBank/DDBJ whole genome shotgun (WGS) entry which is preliminary data.</text>
</comment>
<proteinExistence type="predicted"/>
<dbReference type="Pfam" id="PF14317">
    <property type="entry name" value="YcxB"/>
    <property type="match status" value="1"/>
</dbReference>
<organism evidence="3 4">
    <name type="scientific">Pseudoalteromonas amylolytica</name>
    <dbReference type="NCBI Taxonomy" id="1859457"/>
    <lineage>
        <taxon>Bacteria</taxon>
        <taxon>Pseudomonadati</taxon>
        <taxon>Pseudomonadota</taxon>
        <taxon>Gammaproteobacteria</taxon>
        <taxon>Alteromonadales</taxon>
        <taxon>Pseudoalteromonadaceae</taxon>
        <taxon>Pseudoalteromonas</taxon>
    </lineage>
</organism>
<sequence length="154" mass="17799">MFREKFTLDKAYFRECFDESLPLSDRAKPKYPLLVFLIVLATLSWVVVKNQYLASFLALMAVLEVVAFVYRKPWWVARQMLSRAAGSLVVLDMDNDGIKAVNPYKQYQFLWSEIVAAEQTDKGVVLKTKRGMQYISRAAISQQAFDFILEKTKI</sequence>
<dbReference type="InterPro" id="IPR025588">
    <property type="entry name" value="YcxB-like_C"/>
</dbReference>
<dbReference type="OrthoDB" id="6118195at2"/>
<evidence type="ECO:0000313" key="4">
    <source>
        <dbReference type="Proteomes" id="UP000179786"/>
    </source>
</evidence>
<keyword evidence="1" id="KW-0472">Membrane</keyword>
<keyword evidence="1" id="KW-0812">Transmembrane</keyword>
<keyword evidence="4" id="KW-1185">Reference proteome</keyword>
<gene>
    <name evidence="3" type="ORF">BET10_06990</name>
</gene>
<protein>
    <recommendedName>
        <fullName evidence="2">YcxB-like C-terminal domain-containing protein</fullName>
    </recommendedName>
</protein>
<keyword evidence="1" id="KW-1133">Transmembrane helix</keyword>